<dbReference type="GO" id="GO:0005524">
    <property type="term" value="F:ATP binding"/>
    <property type="evidence" value="ECO:0007669"/>
    <property type="project" value="UniProtKB-KW"/>
</dbReference>
<reference evidence="13 14" key="1">
    <citation type="submission" date="2020-08" db="EMBL/GenBank/DDBJ databases">
        <title>Cohnella phylogeny.</title>
        <authorList>
            <person name="Dunlap C."/>
        </authorList>
    </citation>
    <scope>NUCLEOTIDE SEQUENCE [LARGE SCALE GENOMIC DNA]</scope>
    <source>
        <strain evidence="13 14">CBP 2801</strain>
    </source>
</reference>
<evidence type="ECO:0000256" key="1">
    <source>
        <dbReference type="ARBA" id="ARBA00008226"/>
    </source>
</evidence>
<feature type="non-terminal residue" evidence="13">
    <location>
        <position position="1"/>
    </location>
</feature>
<evidence type="ECO:0000256" key="9">
    <source>
        <dbReference type="ARBA" id="ARBA00022917"/>
    </source>
</evidence>
<proteinExistence type="inferred from homology"/>
<dbReference type="Pfam" id="PF02272">
    <property type="entry name" value="DHHA1"/>
    <property type="match status" value="1"/>
</dbReference>
<dbReference type="GO" id="GO:0000049">
    <property type="term" value="F:tRNA binding"/>
    <property type="evidence" value="ECO:0007669"/>
    <property type="project" value="UniProtKB-KW"/>
</dbReference>
<evidence type="ECO:0000256" key="4">
    <source>
        <dbReference type="ARBA" id="ARBA00022555"/>
    </source>
</evidence>
<evidence type="ECO:0000313" key="14">
    <source>
        <dbReference type="Proteomes" id="UP000564644"/>
    </source>
</evidence>
<dbReference type="Gene3D" id="3.10.310.40">
    <property type="match status" value="1"/>
</dbReference>
<evidence type="ECO:0000256" key="7">
    <source>
        <dbReference type="ARBA" id="ARBA00022840"/>
    </source>
</evidence>
<keyword evidence="4" id="KW-0820">tRNA-binding</keyword>
<dbReference type="InterPro" id="IPR003156">
    <property type="entry name" value="DHHA1_dom"/>
</dbReference>
<dbReference type="AlphaFoldDB" id="A0A7X0VZ71"/>
<keyword evidence="10" id="KW-0030">Aminoacyl-tRNA synthetase</keyword>
<evidence type="ECO:0000256" key="3">
    <source>
        <dbReference type="ARBA" id="ARBA00017959"/>
    </source>
</evidence>
<dbReference type="RefSeq" id="WP_238358095.1">
    <property type="nucleotide sequence ID" value="NZ_JACJVO010000049.1"/>
</dbReference>
<keyword evidence="8" id="KW-0694">RNA-binding</keyword>
<organism evidence="13 14">
    <name type="scientific">Cohnella zeiphila</name>
    <dbReference type="NCBI Taxonomy" id="2761120"/>
    <lineage>
        <taxon>Bacteria</taxon>
        <taxon>Bacillati</taxon>
        <taxon>Bacillota</taxon>
        <taxon>Bacilli</taxon>
        <taxon>Bacillales</taxon>
        <taxon>Paenibacillaceae</taxon>
        <taxon>Cohnella</taxon>
    </lineage>
</organism>
<feature type="domain" description="DHHA1" evidence="12">
    <location>
        <begin position="1"/>
        <end position="88"/>
    </location>
</feature>
<keyword evidence="6" id="KW-0547">Nucleotide-binding</keyword>
<evidence type="ECO:0000256" key="2">
    <source>
        <dbReference type="ARBA" id="ARBA00013168"/>
    </source>
</evidence>
<accession>A0A7X0VZ71</accession>
<evidence type="ECO:0000256" key="10">
    <source>
        <dbReference type="ARBA" id="ARBA00023146"/>
    </source>
</evidence>
<keyword evidence="14" id="KW-1185">Reference proteome</keyword>
<dbReference type="GO" id="GO:0006412">
    <property type="term" value="P:translation"/>
    <property type="evidence" value="ECO:0007669"/>
    <property type="project" value="UniProtKB-KW"/>
</dbReference>
<dbReference type="EMBL" id="JACJVO010000049">
    <property type="protein sequence ID" value="MBB6735430.1"/>
    <property type="molecule type" value="Genomic_DNA"/>
</dbReference>
<sequence length="93" mass="9045">LRGVADELKAKLGSAVLALGAVEGDKVQLVVAVTPDLTAKGLHAGKLIKELAAICGGGGGGKPELAQAGGKDPAKLPEALAAAEALVQAQLNA</sequence>
<dbReference type="Proteomes" id="UP000564644">
    <property type="component" value="Unassembled WGS sequence"/>
</dbReference>
<comment type="caution">
    <text evidence="13">The sequence shown here is derived from an EMBL/GenBank/DDBJ whole genome shotgun (WGS) entry which is preliminary data.</text>
</comment>
<evidence type="ECO:0000256" key="8">
    <source>
        <dbReference type="ARBA" id="ARBA00022884"/>
    </source>
</evidence>
<dbReference type="GO" id="GO:0004813">
    <property type="term" value="F:alanine-tRNA ligase activity"/>
    <property type="evidence" value="ECO:0007669"/>
    <property type="project" value="UniProtKB-EC"/>
</dbReference>
<keyword evidence="7" id="KW-0067">ATP-binding</keyword>
<dbReference type="FunFam" id="3.10.310.40:FF:000001">
    <property type="entry name" value="Alanine--tRNA ligase"/>
    <property type="match status" value="1"/>
</dbReference>
<evidence type="ECO:0000256" key="5">
    <source>
        <dbReference type="ARBA" id="ARBA00022598"/>
    </source>
</evidence>
<evidence type="ECO:0000256" key="6">
    <source>
        <dbReference type="ARBA" id="ARBA00022741"/>
    </source>
</evidence>
<gene>
    <name evidence="13" type="primary">alaS</name>
    <name evidence="13" type="ORF">H7C18_31425</name>
</gene>
<evidence type="ECO:0000259" key="12">
    <source>
        <dbReference type="Pfam" id="PF02272"/>
    </source>
</evidence>
<comment type="similarity">
    <text evidence="1">Belongs to the class-II aminoacyl-tRNA synthetase family.</text>
</comment>
<protein>
    <recommendedName>
        <fullName evidence="3">Alanine--tRNA ligase</fullName>
        <ecNumber evidence="2">6.1.1.7</ecNumber>
    </recommendedName>
    <alternativeName>
        <fullName evidence="11">Alanyl-tRNA synthetase</fullName>
    </alternativeName>
</protein>
<keyword evidence="5 13" id="KW-0436">Ligase</keyword>
<dbReference type="EC" id="6.1.1.7" evidence="2"/>
<evidence type="ECO:0000313" key="13">
    <source>
        <dbReference type="EMBL" id="MBB6735430.1"/>
    </source>
</evidence>
<evidence type="ECO:0000256" key="11">
    <source>
        <dbReference type="ARBA" id="ARBA00032577"/>
    </source>
</evidence>
<name>A0A7X0VZ71_9BACL</name>
<keyword evidence="9" id="KW-0648">Protein biosynthesis</keyword>